<dbReference type="InterPro" id="IPR050364">
    <property type="entry name" value="Cytochrome_P450_fung"/>
</dbReference>
<dbReference type="OrthoDB" id="2789670at2759"/>
<dbReference type="GO" id="GO:0016705">
    <property type="term" value="F:oxidoreductase activity, acting on paired donors, with incorporation or reduction of molecular oxygen"/>
    <property type="evidence" value="ECO:0007669"/>
    <property type="project" value="InterPro"/>
</dbReference>
<dbReference type="EMBL" id="KV878361">
    <property type="protein sequence ID" value="OJJ42336.1"/>
    <property type="molecule type" value="Genomic_DNA"/>
</dbReference>
<keyword evidence="6 8" id="KW-0408">Iron</keyword>
<dbReference type="PANTHER" id="PTHR46300">
    <property type="entry name" value="P450, PUTATIVE (EUROFUNG)-RELATED-RELATED"/>
    <property type="match status" value="1"/>
</dbReference>
<name>A0A1L9S595_9EURO</name>
<dbReference type="CDD" id="cd11065">
    <property type="entry name" value="CYP64-like"/>
    <property type="match status" value="1"/>
</dbReference>
<dbReference type="AlphaFoldDB" id="A0A1L9S595"/>
<evidence type="ECO:0000256" key="8">
    <source>
        <dbReference type="PIRSR" id="PIRSR602401-1"/>
    </source>
</evidence>
<accession>A0A1L9S595</accession>
<evidence type="ECO:0000256" key="6">
    <source>
        <dbReference type="ARBA" id="ARBA00023004"/>
    </source>
</evidence>
<dbReference type="Proteomes" id="UP000184188">
    <property type="component" value="Unassembled WGS sequence"/>
</dbReference>
<evidence type="ECO:0008006" key="12">
    <source>
        <dbReference type="Google" id="ProtNLM"/>
    </source>
</evidence>
<dbReference type="PANTHER" id="PTHR46300:SF7">
    <property type="entry name" value="P450, PUTATIVE (EUROFUNG)-RELATED"/>
    <property type="match status" value="1"/>
</dbReference>
<dbReference type="InterPro" id="IPR001128">
    <property type="entry name" value="Cyt_P450"/>
</dbReference>
<comment type="similarity">
    <text evidence="2 9">Belongs to the cytochrome P450 family.</text>
</comment>
<dbReference type="GO" id="GO:0005506">
    <property type="term" value="F:iron ion binding"/>
    <property type="evidence" value="ECO:0007669"/>
    <property type="project" value="InterPro"/>
</dbReference>
<dbReference type="Gene3D" id="1.10.630.10">
    <property type="entry name" value="Cytochrome P450"/>
    <property type="match status" value="1"/>
</dbReference>
<evidence type="ECO:0000256" key="5">
    <source>
        <dbReference type="ARBA" id="ARBA00023002"/>
    </source>
</evidence>
<sequence length="541" mass="60508">MFLLYSILAIVGYFAFFHKKRRLRLPPGPPGKFLFGNLGDLPGRDELEGKYWLQHKKIYGPISSVNALGKCIIILNEARLAVQLLDKRSALYSSRPQLNFIDMSGWGENLATARSPERVRQMRKYISQEIGSNRSLSRFNEMQTKEAAWFLLRVLKSPDNLQQHIRKEAGAVIVKIGYGYTVDPHSSDPLVNIADRAMADFGVAFIASSWAVNFFPVLKYMPAWMPGAGFVKVAQAHRKSAGALNNVPYEFVKRQMAEGKSGNSFVSNILQNSPSISAGEEDVLKYAAGSLYAGGADTTVSSLANFFLAMALLPEIQDKAQQELDTVIGENQLPQLIDQERLPYINAVVKEVLRWQPVVPMGLPHVSIQDDTCEGYDIPKGAIVLANIWYSSSLSSVCVFFHILIYDRAFTHDETVYHDPMQFKPERFLSSDSSGPEQDPHSLVFGFGRRVCPGRALADANIFLAIAQSLAVFRISKPVRDGNEEEINPRWLPGLLCHLAPYKVSVQPRSEVHREIVLSLEREYPWEKSDAEGLQESDISV</sequence>
<evidence type="ECO:0000256" key="2">
    <source>
        <dbReference type="ARBA" id="ARBA00010617"/>
    </source>
</evidence>
<keyword evidence="7 9" id="KW-0503">Monooxygenase</keyword>
<dbReference type="RefSeq" id="XP_022576846.1">
    <property type="nucleotide sequence ID" value="XM_022726568.1"/>
</dbReference>
<organism evidence="10 11">
    <name type="scientific">Penicilliopsis zonata CBS 506.65</name>
    <dbReference type="NCBI Taxonomy" id="1073090"/>
    <lineage>
        <taxon>Eukaryota</taxon>
        <taxon>Fungi</taxon>
        <taxon>Dikarya</taxon>
        <taxon>Ascomycota</taxon>
        <taxon>Pezizomycotina</taxon>
        <taxon>Eurotiomycetes</taxon>
        <taxon>Eurotiomycetidae</taxon>
        <taxon>Eurotiales</taxon>
        <taxon>Aspergillaceae</taxon>
        <taxon>Penicilliopsis</taxon>
    </lineage>
</organism>
<feature type="binding site" description="axial binding residue" evidence="8">
    <location>
        <position position="452"/>
    </location>
    <ligand>
        <name>heme</name>
        <dbReference type="ChEBI" id="CHEBI:30413"/>
    </ligand>
    <ligandPart>
        <name>Fe</name>
        <dbReference type="ChEBI" id="CHEBI:18248"/>
    </ligandPart>
</feature>
<dbReference type="GO" id="GO:0004497">
    <property type="term" value="F:monooxygenase activity"/>
    <property type="evidence" value="ECO:0007669"/>
    <property type="project" value="UniProtKB-KW"/>
</dbReference>
<keyword evidence="5 9" id="KW-0560">Oxidoreductase</keyword>
<evidence type="ECO:0000256" key="7">
    <source>
        <dbReference type="ARBA" id="ARBA00023033"/>
    </source>
</evidence>
<dbReference type="InterPro" id="IPR002401">
    <property type="entry name" value="Cyt_P450_E_grp-I"/>
</dbReference>
<gene>
    <name evidence="10" type="ORF">ASPZODRAFT_162256</name>
</gene>
<evidence type="ECO:0000256" key="9">
    <source>
        <dbReference type="RuleBase" id="RU000461"/>
    </source>
</evidence>
<dbReference type="PROSITE" id="PS00086">
    <property type="entry name" value="CYTOCHROME_P450"/>
    <property type="match status" value="1"/>
</dbReference>
<evidence type="ECO:0000256" key="3">
    <source>
        <dbReference type="ARBA" id="ARBA00022617"/>
    </source>
</evidence>
<dbReference type="InterPro" id="IPR017972">
    <property type="entry name" value="Cyt_P450_CS"/>
</dbReference>
<keyword evidence="3 8" id="KW-0349">Heme</keyword>
<dbReference type="PRINTS" id="PR00385">
    <property type="entry name" value="P450"/>
</dbReference>
<evidence type="ECO:0000256" key="1">
    <source>
        <dbReference type="ARBA" id="ARBA00001971"/>
    </source>
</evidence>
<evidence type="ECO:0000313" key="11">
    <source>
        <dbReference type="Proteomes" id="UP000184188"/>
    </source>
</evidence>
<dbReference type="VEuPathDB" id="FungiDB:ASPZODRAFT_162256"/>
<keyword evidence="11" id="KW-1185">Reference proteome</keyword>
<dbReference type="GO" id="GO:0020037">
    <property type="term" value="F:heme binding"/>
    <property type="evidence" value="ECO:0007669"/>
    <property type="project" value="InterPro"/>
</dbReference>
<keyword evidence="4 8" id="KW-0479">Metal-binding</keyword>
<protein>
    <recommendedName>
        <fullName evidence="12">Cytochrome P450</fullName>
    </recommendedName>
</protein>
<evidence type="ECO:0000256" key="4">
    <source>
        <dbReference type="ARBA" id="ARBA00022723"/>
    </source>
</evidence>
<evidence type="ECO:0000313" key="10">
    <source>
        <dbReference type="EMBL" id="OJJ42336.1"/>
    </source>
</evidence>
<dbReference type="InterPro" id="IPR036396">
    <property type="entry name" value="Cyt_P450_sf"/>
</dbReference>
<proteinExistence type="inferred from homology"/>
<comment type="cofactor">
    <cofactor evidence="1 8">
        <name>heme</name>
        <dbReference type="ChEBI" id="CHEBI:30413"/>
    </cofactor>
</comment>
<reference evidence="11" key="1">
    <citation type="journal article" date="2017" name="Genome Biol.">
        <title>Comparative genomics reveals high biological diversity and specific adaptations in the industrially and medically important fungal genus Aspergillus.</title>
        <authorList>
            <person name="de Vries R.P."/>
            <person name="Riley R."/>
            <person name="Wiebenga A."/>
            <person name="Aguilar-Osorio G."/>
            <person name="Amillis S."/>
            <person name="Uchima C.A."/>
            <person name="Anderluh G."/>
            <person name="Asadollahi M."/>
            <person name="Askin M."/>
            <person name="Barry K."/>
            <person name="Battaglia E."/>
            <person name="Bayram O."/>
            <person name="Benocci T."/>
            <person name="Braus-Stromeyer S.A."/>
            <person name="Caldana C."/>
            <person name="Canovas D."/>
            <person name="Cerqueira G.C."/>
            <person name="Chen F."/>
            <person name="Chen W."/>
            <person name="Choi C."/>
            <person name="Clum A."/>
            <person name="Dos Santos R.A."/>
            <person name="Damasio A.R."/>
            <person name="Diallinas G."/>
            <person name="Emri T."/>
            <person name="Fekete E."/>
            <person name="Flipphi M."/>
            <person name="Freyberg S."/>
            <person name="Gallo A."/>
            <person name="Gournas C."/>
            <person name="Habgood R."/>
            <person name="Hainaut M."/>
            <person name="Harispe M.L."/>
            <person name="Henrissat B."/>
            <person name="Hilden K.S."/>
            <person name="Hope R."/>
            <person name="Hossain A."/>
            <person name="Karabika E."/>
            <person name="Karaffa L."/>
            <person name="Karanyi Z."/>
            <person name="Krasevec N."/>
            <person name="Kuo A."/>
            <person name="Kusch H."/>
            <person name="LaButti K."/>
            <person name="Lagendijk E.L."/>
            <person name="Lapidus A."/>
            <person name="Levasseur A."/>
            <person name="Lindquist E."/>
            <person name="Lipzen A."/>
            <person name="Logrieco A.F."/>
            <person name="MacCabe A."/>
            <person name="Maekelae M.R."/>
            <person name="Malavazi I."/>
            <person name="Melin P."/>
            <person name="Meyer V."/>
            <person name="Mielnichuk N."/>
            <person name="Miskei M."/>
            <person name="Molnar A.P."/>
            <person name="Mule G."/>
            <person name="Ngan C.Y."/>
            <person name="Orejas M."/>
            <person name="Orosz E."/>
            <person name="Ouedraogo J.P."/>
            <person name="Overkamp K.M."/>
            <person name="Park H.-S."/>
            <person name="Perrone G."/>
            <person name="Piumi F."/>
            <person name="Punt P.J."/>
            <person name="Ram A.F."/>
            <person name="Ramon A."/>
            <person name="Rauscher S."/>
            <person name="Record E."/>
            <person name="Riano-Pachon D.M."/>
            <person name="Robert V."/>
            <person name="Roehrig J."/>
            <person name="Ruller R."/>
            <person name="Salamov A."/>
            <person name="Salih N.S."/>
            <person name="Samson R.A."/>
            <person name="Sandor E."/>
            <person name="Sanguinetti M."/>
            <person name="Schuetze T."/>
            <person name="Sepcic K."/>
            <person name="Shelest E."/>
            <person name="Sherlock G."/>
            <person name="Sophianopoulou V."/>
            <person name="Squina F.M."/>
            <person name="Sun H."/>
            <person name="Susca A."/>
            <person name="Todd R.B."/>
            <person name="Tsang A."/>
            <person name="Unkles S.E."/>
            <person name="van de Wiele N."/>
            <person name="van Rossen-Uffink D."/>
            <person name="Oliveira J.V."/>
            <person name="Vesth T.C."/>
            <person name="Visser J."/>
            <person name="Yu J.-H."/>
            <person name="Zhou M."/>
            <person name="Andersen M.R."/>
            <person name="Archer D.B."/>
            <person name="Baker S.E."/>
            <person name="Benoit I."/>
            <person name="Brakhage A.A."/>
            <person name="Braus G.H."/>
            <person name="Fischer R."/>
            <person name="Frisvad J.C."/>
            <person name="Goldman G.H."/>
            <person name="Houbraken J."/>
            <person name="Oakley B."/>
            <person name="Pocsi I."/>
            <person name="Scazzocchio C."/>
            <person name="Seiboth B."/>
            <person name="vanKuyk P.A."/>
            <person name="Wortman J."/>
            <person name="Dyer P.S."/>
            <person name="Grigoriev I.V."/>
        </authorList>
    </citation>
    <scope>NUCLEOTIDE SEQUENCE [LARGE SCALE GENOMIC DNA]</scope>
    <source>
        <strain evidence="11">CBS 506.65</strain>
    </source>
</reference>
<dbReference type="SUPFAM" id="SSF48264">
    <property type="entry name" value="Cytochrome P450"/>
    <property type="match status" value="1"/>
</dbReference>
<dbReference type="Pfam" id="PF00067">
    <property type="entry name" value="p450"/>
    <property type="match status" value="2"/>
</dbReference>
<dbReference type="GeneID" id="34613032"/>
<dbReference type="STRING" id="1073090.A0A1L9S595"/>
<dbReference type="PRINTS" id="PR00463">
    <property type="entry name" value="EP450I"/>
</dbReference>